<evidence type="ECO:0000313" key="4">
    <source>
        <dbReference type="Proteomes" id="UP000182703"/>
    </source>
</evidence>
<dbReference type="EMBL" id="CP018095">
    <property type="protein sequence ID" value="APF38602.1"/>
    <property type="molecule type" value="Genomic_DNA"/>
</dbReference>
<evidence type="ECO:0000313" key="3">
    <source>
        <dbReference type="EMBL" id="APF38602.1"/>
    </source>
</evidence>
<evidence type="ECO:0000256" key="1">
    <source>
        <dbReference type="SAM" id="MobiDB-lite"/>
    </source>
</evidence>
<proteinExistence type="predicted"/>
<name>A0AAC9NZL3_9HYPH</name>
<evidence type="ECO:0000259" key="2">
    <source>
        <dbReference type="Pfam" id="PF19419"/>
    </source>
</evidence>
<accession>A0AAC9NZL3</accession>
<feature type="compositionally biased region" description="Polar residues" evidence="1">
    <location>
        <begin position="1"/>
        <end position="10"/>
    </location>
</feature>
<sequence>MMGSASTSAYERSRPAGRRKRVRKGTLVCSILHLCGETRRRIADYDPRLWSVISVKDGHALPVTALEDADLCAAAPDLALVLAHARQAGFRYVVLSEDGAAISGLPLYPS</sequence>
<gene>
    <name evidence="3" type="ORF">BOQ54_15805</name>
</gene>
<keyword evidence="4" id="KW-1185">Reference proteome</keyword>
<dbReference type="Pfam" id="PF19419">
    <property type="entry name" value="DUF5983"/>
    <property type="match status" value="1"/>
</dbReference>
<feature type="region of interest" description="Disordered" evidence="1">
    <location>
        <begin position="1"/>
        <end position="23"/>
    </location>
</feature>
<dbReference type="RefSeq" id="WP_055460221.1">
    <property type="nucleotide sequence ID" value="NZ_CP018095.1"/>
</dbReference>
<dbReference type="AlphaFoldDB" id="A0AAC9NZL3"/>
<dbReference type="InterPro" id="IPR046025">
    <property type="entry name" value="DUF5983"/>
</dbReference>
<dbReference type="Proteomes" id="UP000182703">
    <property type="component" value="Chromosome"/>
</dbReference>
<protein>
    <recommendedName>
        <fullName evidence="2">DUF5983 domain-containing protein</fullName>
    </recommendedName>
</protein>
<feature type="domain" description="DUF5983" evidence="2">
    <location>
        <begin position="27"/>
        <end position="109"/>
    </location>
</feature>
<reference evidence="3 4" key="1">
    <citation type="submission" date="2016-11" db="EMBL/GenBank/DDBJ databases">
        <title>Complete genome sequence of the aerobically denitrifying bacterium Chelatococcus daeguensis TAD1.</title>
        <authorList>
            <person name="Yang Y."/>
            <person name="Huang S."/>
            <person name="Lin E."/>
        </authorList>
    </citation>
    <scope>NUCLEOTIDE SEQUENCE [LARGE SCALE GENOMIC DNA]</scope>
    <source>
        <strain evidence="3 4">TAD1</strain>
    </source>
</reference>
<dbReference type="KEGG" id="cdq:BOQ54_15805"/>
<organism evidence="3 4">
    <name type="scientific">Chelatococcus daeguensis</name>
    <dbReference type="NCBI Taxonomy" id="444444"/>
    <lineage>
        <taxon>Bacteria</taxon>
        <taxon>Pseudomonadati</taxon>
        <taxon>Pseudomonadota</taxon>
        <taxon>Alphaproteobacteria</taxon>
        <taxon>Hyphomicrobiales</taxon>
        <taxon>Chelatococcaceae</taxon>
        <taxon>Chelatococcus</taxon>
    </lineage>
</organism>